<dbReference type="AlphaFoldDB" id="A0A1R7QEM3"/>
<evidence type="ECO:0000313" key="3">
    <source>
        <dbReference type="EMBL" id="SJX22734.1"/>
    </source>
</evidence>
<reference evidence="2" key="3">
    <citation type="submission" date="2022-09" db="EMBL/GenBank/DDBJ databases">
        <title>Intensive care unit water sources are persistently colonized with multi-drug resistant bacteria and are the site of extensive horizontal gene transfer of antibiotic resistance genes.</title>
        <authorList>
            <person name="Diorio-Toth L."/>
        </authorList>
    </citation>
    <scope>NUCLEOTIDE SEQUENCE</scope>
    <source>
        <strain evidence="2">GD03649</strain>
    </source>
</reference>
<name>A0A1R7QEM3_ACIJO</name>
<protein>
    <submittedName>
        <fullName evidence="2">DUF2171 domain-containing protein</fullName>
    </submittedName>
</protein>
<dbReference type="EMBL" id="JAOCLH010000037">
    <property type="protein sequence ID" value="MDH2173678.1"/>
    <property type="molecule type" value="Genomic_DNA"/>
</dbReference>
<evidence type="ECO:0000313" key="2">
    <source>
        <dbReference type="EMBL" id="MDH2173678.1"/>
    </source>
</evidence>
<dbReference type="EMBL" id="FUUY01000007">
    <property type="protein sequence ID" value="SJX22734.1"/>
    <property type="molecule type" value="Genomic_DNA"/>
</dbReference>
<dbReference type="EMBL" id="CP022298">
    <property type="protein sequence ID" value="AZN64686.1"/>
    <property type="molecule type" value="Genomic_DNA"/>
</dbReference>
<dbReference type="Pfam" id="PF09939">
    <property type="entry name" value="DUF2171"/>
    <property type="match status" value="1"/>
</dbReference>
<evidence type="ECO:0000313" key="5">
    <source>
        <dbReference type="Proteomes" id="UP000276980"/>
    </source>
</evidence>
<sequence length="76" mass="8546">MTTINISDIKEHSSVIAVCGTKVGDVDHIEGKEIKLTKHGDGKHHIIPSAWVREIREDQVMLSKDAQEIKDNWIEA</sequence>
<dbReference type="RefSeq" id="WP_087013366.1">
    <property type="nucleotide sequence ID" value="NZ_BKWH01000016.1"/>
</dbReference>
<evidence type="ECO:0000313" key="1">
    <source>
        <dbReference type="EMBL" id="AZN64686.1"/>
    </source>
</evidence>
<dbReference type="Proteomes" id="UP000276980">
    <property type="component" value="Chromosome"/>
</dbReference>
<accession>A0A1R7QEM3</accession>
<dbReference type="Proteomes" id="UP000196240">
    <property type="component" value="Unassembled WGS sequence"/>
</dbReference>
<evidence type="ECO:0000313" key="4">
    <source>
        <dbReference type="Proteomes" id="UP000196240"/>
    </source>
</evidence>
<reference evidence="1 5" key="2">
    <citation type="submission" date="2017-06" db="EMBL/GenBank/DDBJ databases">
        <title>Complete Genome Sequence of the Carbazole-Degrading Bacterium Acinetobacter johnsonii IC001.</title>
        <authorList>
            <person name="Vejarano F."/>
            <person name="Suzuki-Minakuchi C."/>
            <person name="Ohtsubo Y."/>
            <person name="Tsuda M."/>
            <person name="Okada K."/>
            <person name="Nojiri H."/>
        </authorList>
    </citation>
    <scope>NUCLEOTIDE SEQUENCE [LARGE SCALE GENOMIC DNA]</scope>
    <source>
        <strain evidence="1 5">IC001</strain>
    </source>
</reference>
<gene>
    <name evidence="3" type="ORF">ACNJC6_02387</name>
    <name evidence="1" type="ORF">CFH90_11825</name>
    <name evidence="2" type="ORF">N5J46_14865</name>
</gene>
<organism evidence="3 4">
    <name type="scientific">Acinetobacter johnsonii</name>
    <dbReference type="NCBI Taxonomy" id="40214"/>
    <lineage>
        <taxon>Bacteria</taxon>
        <taxon>Pseudomonadati</taxon>
        <taxon>Pseudomonadota</taxon>
        <taxon>Gammaproteobacteria</taxon>
        <taxon>Moraxellales</taxon>
        <taxon>Moraxellaceae</taxon>
        <taxon>Acinetobacter</taxon>
    </lineage>
</organism>
<dbReference type="InterPro" id="IPR018684">
    <property type="entry name" value="DUF2171"/>
</dbReference>
<reference evidence="3 4" key="1">
    <citation type="submission" date="2017-02" db="EMBL/GenBank/DDBJ databases">
        <authorList>
            <person name="Peterson S.W."/>
        </authorList>
    </citation>
    <scope>NUCLEOTIDE SEQUENCE [LARGE SCALE GENOMIC DNA]</scope>
    <source>
        <strain evidence="3">C6</strain>
    </source>
</reference>
<dbReference type="Proteomes" id="UP001162261">
    <property type="component" value="Unassembled WGS sequence"/>
</dbReference>
<proteinExistence type="predicted"/>